<dbReference type="PANTHER" id="PTHR47755">
    <property type="entry name" value="CELL DIVISION PROTEIN FTSX"/>
    <property type="match status" value="1"/>
</dbReference>
<comment type="similarity">
    <text evidence="2 12">Belongs to the ABC-4 integral membrane protein family. FtsX subfamily.</text>
</comment>
<feature type="domain" description="FtsX extracellular" evidence="15">
    <location>
        <begin position="86"/>
        <end position="178"/>
    </location>
</feature>
<keyword evidence="5 12" id="KW-1003">Cell membrane</keyword>
<evidence type="ECO:0000313" key="16">
    <source>
        <dbReference type="EMBL" id="RAJ99111.1"/>
    </source>
</evidence>
<evidence type="ECO:0000256" key="12">
    <source>
        <dbReference type="PIRNR" id="PIRNR003097"/>
    </source>
</evidence>
<keyword evidence="9 13" id="KW-1133">Transmembrane helix</keyword>
<reference evidence="17 19" key="1">
    <citation type="journal article" date="2018" name="Front. Microbiol.">
        <title>Genome-Based Analysis Reveals the Taxonomy and Diversity of the Family Idiomarinaceae.</title>
        <authorList>
            <person name="Liu Y."/>
            <person name="Lai Q."/>
            <person name="Shao Z."/>
        </authorList>
    </citation>
    <scope>NUCLEOTIDE SEQUENCE [LARGE SCALE GENOMIC DNA]</scope>
    <source>
        <strain evidence="17 19">CF12-14</strain>
    </source>
</reference>
<keyword evidence="6 12" id="KW-0997">Cell inner membrane</keyword>
<name>A0A327X002_9GAMM</name>
<dbReference type="InterPro" id="IPR040690">
    <property type="entry name" value="FtsX_ECD"/>
</dbReference>
<evidence type="ECO:0000256" key="9">
    <source>
        <dbReference type="ARBA" id="ARBA00022989"/>
    </source>
</evidence>
<evidence type="ECO:0000256" key="13">
    <source>
        <dbReference type="SAM" id="Phobius"/>
    </source>
</evidence>
<dbReference type="EMBL" id="QLMD01000003">
    <property type="protein sequence ID" value="RAJ99111.1"/>
    <property type="molecule type" value="Genomic_DNA"/>
</dbReference>
<sequence>MSLLFRSKKPEQGAKVAQITGVRRFIMFIVSNIQQAVGSLGELWRTPFASLMTIAVLGLSLTLPATLYVVVKNSQAIGAQWDNPAEITVFLDKQMSPQQVQTFARRVELMDAVASVQHISRDEALREFREYSGFGSAIDYLDSNPLPDVLIVTPVREYSASNRASQLQRELAGESGVTEAKLDQDWIERLHALIRLIEDALGALALLLCVAVVLIVGNTIRLGILNRRDEIRVMKLVGATDGYIQRPFLYTGAWYGIIGGLIAWCATFVLIWWIRAAVLRVTELYDSQFRLQGLSFNELLVLWAIAISLGLLGSWIAVRRHVAAIEPR</sequence>
<comment type="subcellular location">
    <subcellularLocation>
        <location evidence="1">Cell inner membrane</location>
        <topology evidence="1">Multi-pass membrane protein</topology>
    </subcellularLocation>
</comment>
<evidence type="ECO:0000256" key="8">
    <source>
        <dbReference type="ARBA" id="ARBA00022692"/>
    </source>
</evidence>
<evidence type="ECO:0000256" key="5">
    <source>
        <dbReference type="ARBA" id="ARBA00022475"/>
    </source>
</evidence>
<dbReference type="NCBIfam" id="TIGR00439">
    <property type="entry name" value="FtsX_Gneg"/>
    <property type="match status" value="1"/>
</dbReference>
<feature type="domain" description="ABC3 transporter permease C-terminal" evidence="14">
    <location>
        <begin position="204"/>
        <end position="320"/>
    </location>
</feature>
<keyword evidence="10 12" id="KW-0472">Membrane</keyword>
<evidence type="ECO:0000256" key="3">
    <source>
        <dbReference type="ARBA" id="ARBA00011160"/>
    </source>
</evidence>
<comment type="subunit">
    <text evidence="3">Forms a membrane-associated complex with FtsE.</text>
</comment>
<proteinExistence type="inferred from homology"/>
<dbReference type="EMBL" id="PIPK01000002">
    <property type="protein sequence ID" value="RUO27732.1"/>
    <property type="molecule type" value="Genomic_DNA"/>
</dbReference>
<evidence type="ECO:0000256" key="7">
    <source>
        <dbReference type="ARBA" id="ARBA00022618"/>
    </source>
</evidence>
<accession>A0A327X002</accession>
<dbReference type="Proteomes" id="UP000287865">
    <property type="component" value="Unassembled WGS sequence"/>
</dbReference>
<evidence type="ECO:0000313" key="17">
    <source>
        <dbReference type="EMBL" id="RUO27732.1"/>
    </source>
</evidence>
<feature type="transmembrane region" description="Helical" evidence="13">
    <location>
        <begin position="253"/>
        <end position="278"/>
    </location>
</feature>
<dbReference type="GO" id="GO:0005886">
    <property type="term" value="C:plasma membrane"/>
    <property type="evidence" value="ECO:0007669"/>
    <property type="project" value="UniProtKB-SubCell"/>
</dbReference>
<dbReference type="AlphaFoldDB" id="A0A327X002"/>
<keyword evidence="8 13" id="KW-0812">Transmembrane</keyword>
<dbReference type="PANTHER" id="PTHR47755:SF1">
    <property type="entry name" value="CELL DIVISION PROTEIN FTSX"/>
    <property type="match status" value="1"/>
</dbReference>
<keyword evidence="7 12" id="KW-0132">Cell division</keyword>
<dbReference type="InterPro" id="IPR047590">
    <property type="entry name" value="FtsX_proteobact-type"/>
</dbReference>
<evidence type="ECO:0000259" key="15">
    <source>
        <dbReference type="Pfam" id="PF18075"/>
    </source>
</evidence>
<protein>
    <recommendedName>
        <fullName evidence="4 12">Cell division protein FtsX</fullName>
    </recommendedName>
</protein>
<dbReference type="Pfam" id="PF18075">
    <property type="entry name" value="FtsX_ECD"/>
    <property type="match status" value="1"/>
</dbReference>
<dbReference type="PIRSF" id="PIRSF003097">
    <property type="entry name" value="FtsX"/>
    <property type="match status" value="1"/>
</dbReference>
<feature type="transmembrane region" description="Helical" evidence="13">
    <location>
        <begin position="200"/>
        <end position="220"/>
    </location>
</feature>
<dbReference type="Proteomes" id="UP000249203">
    <property type="component" value="Unassembled WGS sequence"/>
</dbReference>
<evidence type="ECO:0000256" key="2">
    <source>
        <dbReference type="ARBA" id="ARBA00007379"/>
    </source>
</evidence>
<dbReference type="GO" id="GO:0051301">
    <property type="term" value="P:cell division"/>
    <property type="evidence" value="ECO:0007669"/>
    <property type="project" value="UniProtKB-KW"/>
</dbReference>
<evidence type="ECO:0000313" key="19">
    <source>
        <dbReference type="Proteomes" id="UP000287865"/>
    </source>
</evidence>
<evidence type="ECO:0000313" key="18">
    <source>
        <dbReference type="Proteomes" id="UP000249203"/>
    </source>
</evidence>
<gene>
    <name evidence="16" type="ORF">B0I24_103105</name>
    <name evidence="17" type="ORF">CWE07_03725</name>
</gene>
<evidence type="ECO:0000256" key="4">
    <source>
        <dbReference type="ARBA" id="ARBA00021907"/>
    </source>
</evidence>
<dbReference type="OrthoDB" id="9813411at2"/>
<feature type="transmembrane region" description="Helical" evidence="13">
    <location>
        <begin position="299"/>
        <end position="318"/>
    </location>
</feature>
<evidence type="ECO:0000259" key="14">
    <source>
        <dbReference type="Pfam" id="PF02687"/>
    </source>
</evidence>
<dbReference type="Gene3D" id="3.30.70.3040">
    <property type="match status" value="1"/>
</dbReference>
<dbReference type="InterPro" id="IPR004513">
    <property type="entry name" value="FtsX"/>
</dbReference>
<dbReference type="RefSeq" id="WP_111568728.1">
    <property type="nucleotide sequence ID" value="NZ_PIPK01000002.1"/>
</dbReference>
<dbReference type="Pfam" id="PF02687">
    <property type="entry name" value="FtsX"/>
    <property type="match status" value="1"/>
</dbReference>
<evidence type="ECO:0000256" key="6">
    <source>
        <dbReference type="ARBA" id="ARBA00022519"/>
    </source>
</evidence>
<comment type="function">
    <text evidence="12">Part of the ABC transporter FtsEX involved in cellular division.</text>
</comment>
<keyword evidence="19" id="KW-1185">Reference proteome</keyword>
<evidence type="ECO:0000256" key="11">
    <source>
        <dbReference type="ARBA" id="ARBA00023306"/>
    </source>
</evidence>
<dbReference type="InterPro" id="IPR003838">
    <property type="entry name" value="ABC3_permease_C"/>
</dbReference>
<evidence type="ECO:0000256" key="1">
    <source>
        <dbReference type="ARBA" id="ARBA00004429"/>
    </source>
</evidence>
<dbReference type="GO" id="GO:0032153">
    <property type="term" value="C:cell division site"/>
    <property type="evidence" value="ECO:0007669"/>
    <property type="project" value="TreeGrafter"/>
</dbReference>
<reference evidence="16 18" key="2">
    <citation type="submission" date="2018-06" db="EMBL/GenBank/DDBJ databases">
        <title>Genomic Encyclopedia of Type Strains, Phase III (KMG-III): the genomes of soil and plant-associated and newly described type strains.</title>
        <authorList>
            <person name="Whitman W."/>
        </authorList>
    </citation>
    <scope>NUCLEOTIDE SEQUENCE [LARGE SCALE GENOMIC DNA]</scope>
    <source>
        <strain evidence="16 18">CGMCC 1.15366</strain>
    </source>
</reference>
<organism evidence="16 18">
    <name type="scientific">Aliidiomarina maris</name>
    <dbReference type="NCBI Taxonomy" id="531312"/>
    <lineage>
        <taxon>Bacteria</taxon>
        <taxon>Pseudomonadati</taxon>
        <taxon>Pseudomonadota</taxon>
        <taxon>Gammaproteobacteria</taxon>
        <taxon>Alteromonadales</taxon>
        <taxon>Idiomarinaceae</taxon>
        <taxon>Aliidiomarina</taxon>
    </lineage>
</organism>
<comment type="caution">
    <text evidence="16">The sequence shown here is derived from an EMBL/GenBank/DDBJ whole genome shotgun (WGS) entry which is preliminary data.</text>
</comment>
<evidence type="ECO:0000256" key="10">
    <source>
        <dbReference type="ARBA" id="ARBA00023136"/>
    </source>
</evidence>
<keyword evidence="11 12" id="KW-0131">Cell cycle</keyword>